<dbReference type="InterPro" id="IPR026444">
    <property type="entry name" value="Secre_tail"/>
</dbReference>
<evidence type="ECO:0000313" key="4">
    <source>
        <dbReference type="EMBL" id="APG64081.1"/>
    </source>
</evidence>
<feature type="signal peptide" evidence="2">
    <location>
        <begin position="1"/>
        <end position="19"/>
    </location>
</feature>
<keyword evidence="1 2" id="KW-0732">Signal</keyword>
<evidence type="ECO:0000313" key="5">
    <source>
        <dbReference type="Proteomes" id="UP000181898"/>
    </source>
</evidence>
<reference evidence="4 5" key="1">
    <citation type="submission" date="2016-11" db="EMBL/GenBank/DDBJ databases">
        <title>Tenacibaculum sp. LPB0136, isolated from marine environment.</title>
        <authorList>
            <person name="Kim E."/>
            <person name="Yi H."/>
        </authorList>
    </citation>
    <scope>NUCLEOTIDE SEQUENCE [LARGE SCALE GENOMIC DNA]</scope>
    <source>
        <strain evidence="4 5">LPB0136</strain>
    </source>
</reference>
<dbReference type="RefSeq" id="WP_072554404.1">
    <property type="nucleotide sequence ID" value="NZ_CP018155.1"/>
</dbReference>
<feature type="chain" id="PRO_5013131891" description="Secretion system C-terminal sorting domain-containing protein" evidence="2">
    <location>
        <begin position="20"/>
        <end position="106"/>
    </location>
</feature>
<gene>
    <name evidence="4" type="ORF">LPB136_01275</name>
</gene>
<keyword evidence="5" id="KW-1185">Reference proteome</keyword>
<dbReference type="Proteomes" id="UP000181898">
    <property type="component" value="Chromosome"/>
</dbReference>
<dbReference type="EMBL" id="CP018155">
    <property type="protein sequence ID" value="APG64081.1"/>
    <property type="molecule type" value="Genomic_DNA"/>
</dbReference>
<dbReference type="STRING" id="1850252.LPB136_01275"/>
<name>A0A1L3JG21_9FLAO</name>
<dbReference type="KEGG" id="ten:LPB136_01275"/>
<proteinExistence type="predicted"/>
<dbReference type="OrthoDB" id="1449234at2"/>
<sequence>MVKKLLLILFLLISVMAFSQEKTIDKLVTSPNPFVNSTTISFEANQPQEAFFIVKNVLGKTVYNKVIKVKEGRNTIPFQKNDLKSGMYIYAIQTVNKTHSKRFVIK</sequence>
<protein>
    <recommendedName>
        <fullName evidence="3">Secretion system C-terminal sorting domain-containing protein</fullName>
    </recommendedName>
</protein>
<evidence type="ECO:0000256" key="2">
    <source>
        <dbReference type="SAM" id="SignalP"/>
    </source>
</evidence>
<evidence type="ECO:0000256" key="1">
    <source>
        <dbReference type="ARBA" id="ARBA00022729"/>
    </source>
</evidence>
<dbReference type="Pfam" id="PF18962">
    <property type="entry name" value="Por_Secre_tail"/>
    <property type="match status" value="1"/>
</dbReference>
<dbReference type="AlphaFoldDB" id="A0A1L3JG21"/>
<feature type="domain" description="Secretion system C-terminal sorting" evidence="3">
    <location>
        <begin position="31"/>
        <end position="105"/>
    </location>
</feature>
<dbReference type="NCBIfam" id="TIGR04183">
    <property type="entry name" value="Por_Secre_tail"/>
    <property type="match status" value="1"/>
</dbReference>
<evidence type="ECO:0000259" key="3">
    <source>
        <dbReference type="Pfam" id="PF18962"/>
    </source>
</evidence>
<organism evidence="4 5">
    <name type="scientific">Tenacibaculum todarodis</name>
    <dbReference type="NCBI Taxonomy" id="1850252"/>
    <lineage>
        <taxon>Bacteria</taxon>
        <taxon>Pseudomonadati</taxon>
        <taxon>Bacteroidota</taxon>
        <taxon>Flavobacteriia</taxon>
        <taxon>Flavobacteriales</taxon>
        <taxon>Flavobacteriaceae</taxon>
        <taxon>Tenacibaculum</taxon>
    </lineage>
</organism>
<accession>A0A1L3JG21</accession>